<organism evidence="3 4">
    <name type="scientific">Letharia columbiana</name>
    <dbReference type="NCBI Taxonomy" id="112416"/>
    <lineage>
        <taxon>Eukaryota</taxon>
        <taxon>Fungi</taxon>
        <taxon>Dikarya</taxon>
        <taxon>Ascomycota</taxon>
        <taxon>Pezizomycotina</taxon>
        <taxon>Lecanoromycetes</taxon>
        <taxon>OSLEUM clade</taxon>
        <taxon>Lecanoromycetidae</taxon>
        <taxon>Lecanorales</taxon>
        <taxon>Lecanorineae</taxon>
        <taxon>Parmeliaceae</taxon>
        <taxon>Letharia</taxon>
    </lineage>
</organism>
<reference evidence="3 4" key="1">
    <citation type="journal article" date="2020" name="Genomics">
        <title>Complete, high-quality genomes from long-read metagenomic sequencing of two wolf lichen thalli reveals enigmatic genome architecture.</title>
        <authorList>
            <person name="McKenzie S.K."/>
            <person name="Walston R.F."/>
            <person name="Allen J.L."/>
        </authorList>
    </citation>
    <scope>NUCLEOTIDE SEQUENCE [LARGE SCALE GENOMIC DNA]</scope>
    <source>
        <strain evidence="3">WasteWater2</strain>
    </source>
</reference>
<dbReference type="RefSeq" id="XP_037167976.1">
    <property type="nucleotide sequence ID" value="XM_037305111.1"/>
</dbReference>
<feature type="compositionally biased region" description="Basic residues" evidence="1">
    <location>
        <begin position="102"/>
        <end position="117"/>
    </location>
</feature>
<protein>
    <recommendedName>
        <fullName evidence="2">Myb-like DNA-binding domain-containing protein</fullName>
    </recommendedName>
</protein>
<keyword evidence="4" id="KW-1185">Reference proteome</keyword>
<evidence type="ECO:0000313" key="4">
    <source>
        <dbReference type="Proteomes" id="UP000578531"/>
    </source>
</evidence>
<dbReference type="Pfam" id="PF22980">
    <property type="entry name" value="Myb_DNA-bind_8"/>
    <property type="match status" value="1"/>
</dbReference>
<evidence type="ECO:0000259" key="2">
    <source>
        <dbReference type="Pfam" id="PF22980"/>
    </source>
</evidence>
<dbReference type="EMBL" id="JACCJC010000008">
    <property type="protein sequence ID" value="KAF6238677.1"/>
    <property type="molecule type" value="Genomic_DNA"/>
</dbReference>
<feature type="region of interest" description="Disordered" evidence="1">
    <location>
        <begin position="60"/>
        <end position="166"/>
    </location>
</feature>
<evidence type="ECO:0000256" key="1">
    <source>
        <dbReference type="SAM" id="MobiDB-lite"/>
    </source>
</evidence>
<dbReference type="OrthoDB" id="5418867at2759"/>
<feature type="compositionally biased region" description="Low complexity" evidence="1">
    <location>
        <begin position="62"/>
        <end position="76"/>
    </location>
</feature>
<dbReference type="AlphaFoldDB" id="A0A8H6L7J9"/>
<evidence type="ECO:0000313" key="3">
    <source>
        <dbReference type="EMBL" id="KAF6238677.1"/>
    </source>
</evidence>
<dbReference type="Proteomes" id="UP000578531">
    <property type="component" value="Unassembled WGS sequence"/>
</dbReference>
<dbReference type="GeneID" id="59284852"/>
<proteinExistence type="predicted"/>
<feature type="compositionally biased region" description="Basic and acidic residues" evidence="1">
    <location>
        <begin position="141"/>
        <end position="152"/>
    </location>
</feature>
<sequence>MSGKKTMIWNGDADAKLLLTILKVSDVKPDFEAVAQQAITCTPRAVQEHLKKLRKIARADADPTAPGKATTTTPVKASRKAAALPAGVKKTRKPAALPAGVKKTRKPAAGAKGKKGKAAANVDDAKNVPVEMETGSDDDNDTRTSKKRKYEDAVTDPSDVGEGSVIGSELADLAQAGLDAEITA</sequence>
<dbReference type="InterPro" id="IPR054505">
    <property type="entry name" value="Myb_DNA-bind_8"/>
</dbReference>
<name>A0A8H6L7J9_9LECA</name>
<accession>A0A8H6L7J9</accession>
<feature type="compositionally biased region" description="Low complexity" evidence="1">
    <location>
        <begin position="118"/>
        <end position="130"/>
    </location>
</feature>
<comment type="caution">
    <text evidence="3">The sequence shown here is derived from an EMBL/GenBank/DDBJ whole genome shotgun (WGS) entry which is preliminary data.</text>
</comment>
<gene>
    <name evidence="3" type="ORF">HO173_003183</name>
</gene>
<feature type="domain" description="Myb-like DNA-binding" evidence="2">
    <location>
        <begin position="12"/>
        <end position="55"/>
    </location>
</feature>